<comment type="caution">
    <text evidence="5">Lacks conserved residue(s) required for the propagation of feature annotation.</text>
</comment>
<evidence type="ECO:0000256" key="3">
    <source>
        <dbReference type="ARBA" id="ARBA00022989"/>
    </source>
</evidence>
<dbReference type="RefSeq" id="WP_247415397.1">
    <property type="nucleotide sequence ID" value="NZ_JALLGW010000001.1"/>
</dbReference>
<keyword evidence="1 5" id="KW-1003">Cell membrane</keyword>
<dbReference type="Pfam" id="PF07043">
    <property type="entry name" value="DUF1328"/>
    <property type="match status" value="1"/>
</dbReference>
<feature type="transmembrane region" description="Helical" evidence="5">
    <location>
        <begin position="46"/>
        <end position="63"/>
    </location>
</feature>
<keyword evidence="3 5" id="KW-1133">Transmembrane helix</keyword>
<organism evidence="6 7">
    <name type="scientific">Halomarina salina</name>
    <dbReference type="NCBI Taxonomy" id="1872699"/>
    <lineage>
        <taxon>Archaea</taxon>
        <taxon>Methanobacteriati</taxon>
        <taxon>Methanobacteriota</taxon>
        <taxon>Stenosarchaea group</taxon>
        <taxon>Halobacteria</taxon>
        <taxon>Halobacteriales</taxon>
        <taxon>Natronomonadaceae</taxon>
        <taxon>Halomarina</taxon>
    </lineage>
</organism>
<evidence type="ECO:0000313" key="6">
    <source>
        <dbReference type="EMBL" id="MFC5972268.1"/>
    </source>
</evidence>
<dbReference type="InterPro" id="IPR009760">
    <property type="entry name" value="DUF1328"/>
</dbReference>
<evidence type="ECO:0000256" key="5">
    <source>
        <dbReference type="HAMAP-Rule" id="MF_01361"/>
    </source>
</evidence>
<keyword evidence="4 5" id="KW-0472">Membrane</keyword>
<dbReference type="EMBL" id="JBHSQH010000001">
    <property type="protein sequence ID" value="MFC5972268.1"/>
    <property type="molecule type" value="Genomic_DNA"/>
</dbReference>
<evidence type="ECO:0000313" key="7">
    <source>
        <dbReference type="Proteomes" id="UP001596099"/>
    </source>
</evidence>
<keyword evidence="7" id="KW-1185">Reference proteome</keyword>
<reference evidence="6 7" key="1">
    <citation type="journal article" date="2019" name="Int. J. Syst. Evol. Microbiol.">
        <title>The Global Catalogue of Microorganisms (GCM) 10K type strain sequencing project: providing services to taxonomists for standard genome sequencing and annotation.</title>
        <authorList>
            <consortium name="The Broad Institute Genomics Platform"/>
            <consortium name="The Broad Institute Genome Sequencing Center for Infectious Disease"/>
            <person name="Wu L."/>
            <person name="Ma J."/>
        </authorList>
    </citation>
    <scope>NUCLEOTIDE SEQUENCE [LARGE SCALE GENOMIC DNA]</scope>
    <source>
        <strain evidence="6 7">CGMCC 1.12543</strain>
    </source>
</reference>
<dbReference type="Proteomes" id="UP001596099">
    <property type="component" value="Unassembled WGS sequence"/>
</dbReference>
<comment type="similarity">
    <text evidence="5">Belongs to the UPF0391 family.</text>
</comment>
<gene>
    <name evidence="6" type="ORF">ACFPYI_13080</name>
</gene>
<accession>A0ABD5RPL4</accession>
<sequence length="64" mass="6447">MNALAAVSALPLQGGGLLWLAIVFIILAVVAGLAGFRGIAGLTMGAARLLVLVFIVLAVISFLV</sequence>
<evidence type="ECO:0000256" key="2">
    <source>
        <dbReference type="ARBA" id="ARBA00022692"/>
    </source>
</evidence>
<comment type="caution">
    <text evidence="6">The sequence shown here is derived from an EMBL/GenBank/DDBJ whole genome shotgun (WGS) entry which is preliminary data.</text>
</comment>
<protein>
    <recommendedName>
        <fullName evidence="5">UPF0391 membrane protein ACFPYI_13080</fullName>
    </recommendedName>
</protein>
<evidence type="ECO:0000256" key="4">
    <source>
        <dbReference type="ARBA" id="ARBA00023136"/>
    </source>
</evidence>
<keyword evidence="2 5" id="KW-0812">Transmembrane</keyword>
<proteinExistence type="inferred from homology"/>
<dbReference type="AlphaFoldDB" id="A0ABD5RPL4"/>
<dbReference type="HAMAP" id="MF_01361">
    <property type="entry name" value="UPF0391"/>
    <property type="match status" value="1"/>
</dbReference>
<evidence type="ECO:0000256" key="1">
    <source>
        <dbReference type="ARBA" id="ARBA00022475"/>
    </source>
</evidence>
<dbReference type="GO" id="GO:0005886">
    <property type="term" value="C:plasma membrane"/>
    <property type="evidence" value="ECO:0007669"/>
    <property type="project" value="UniProtKB-UniRule"/>
</dbReference>
<name>A0ABD5RPL4_9EURY</name>
<feature type="transmembrane region" description="Helical" evidence="5">
    <location>
        <begin position="16"/>
        <end position="34"/>
    </location>
</feature>